<evidence type="ECO:0000313" key="1">
    <source>
        <dbReference type="EMBL" id="KAL3286359.1"/>
    </source>
</evidence>
<name>A0ABD2P6A2_9CUCU</name>
<sequence>MIGSMLHSEICESKEVVDCVEQQGESSKNTEHVSFDVEEEVKNKIQLVHHFPEEGNWMMLANKKKANENIGLTKIQGISKVNRTSFGGDKRRRAGWFSSVYDK</sequence>
<comment type="caution">
    <text evidence="1">The sequence shown here is derived from an EMBL/GenBank/DDBJ whole genome shotgun (WGS) entry which is preliminary data.</text>
</comment>
<proteinExistence type="predicted"/>
<dbReference type="EMBL" id="JABFTP020000185">
    <property type="protein sequence ID" value="KAL3286359.1"/>
    <property type="molecule type" value="Genomic_DNA"/>
</dbReference>
<keyword evidence="2" id="KW-1185">Reference proteome</keyword>
<accession>A0ABD2P6A2</accession>
<protein>
    <submittedName>
        <fullName evidence="1">Uncharacterized protein</fullName>
    </submittedName>
</protein>
<gene>
    <name evidence="1" type="ORF">HHI36_000866</name>
</gene>
<evidence type="ECO:0000313" key="2">
    <source>
        <dbReference type="Proteomes" id="UP001516400"/>
    </source>
</evidence>
<organism evidence="1 2">
    <name type="scientific">Cryptolaemus montrouzieri</name>
    <dbReference type="NCBI Taxonomy" id="559131"/>
    <lineage>
        <taxon>Eukaryota</taxon>
        <taxon>Metazoa</taxon>
        <taxon>Ecdysozoa</taxon>
        <taxon>Arthropoda</taxon>
        <taxon>Hexapoda</taxon>
        <taxon>Insecta</taxon>
        <taxon>Pterygota</taxon>
        <taxon>Neoptera</taxon>
        <taxon>Endopterygota</taxon>
        <taxon>Coleoptera</taxon>
        <taxon>Polyphaga</taxon>
        <taxon>Cucujiformia</taxon>
        <taxon>Coccinelloidea</taxon>
        <taxon>Coccinellidae</taxon>
        <taxon>Scymninae</taxon>
        <taxon>Scymnini</taxon>
        <taxon>Cryptolaemus</taxon>
    </lineage>
</organism>
<dbReference type="AlphaFoldDB" id="A0ABD2P6A2"/>
<dbReference type="Proteomes" id="UP001516400">
    <property type="component" value="Unassembled WGS sequence"/>
</dbReference>
<reference evidence="1 2" key="1">
    <citation type="journal article" date="2021" name="BMC Biol.">
        <title>Horizontally acquired antibacterial genes associated with adaptive radiation of ladybird beetles.</title>
        <authorList>
            <person name="Li H.S."/>
            <person name="Tang X.F."/>
            <person name="Huang Y.H."/>
            <person name="Xu Z.Y."/>
            <person name="Chen M.L."/>
            <person name="Du X.Y."/>
            <person name="Qiu B.Y."/>
            <person name="Chen P.T."/>
            <person name="Zhang W."/>
            <person name="Slipinski A."/>
            <person name="Escalona H.E."/>
            <person name="Waterhouse R.M."/>
            <person name="Zwick A."/>
            <person name="Pang H."/>
        </authorList>
    </citation>
    <scope>NUCLEOTIDE SEQUENCE [LARGE SCALE GENOMIC DNA]</scope>
    <source>
        <strain evidence="1">SYSU2018</strain>
    </source>
</reference>